<reference evidence="3" key="1">
    <citation type="submission" date="2016-10" db="EMBL/GenBank/DDBJ databases">
        <authorList>
            <person name="Varghese N."/>
            <person name="Submissions S."/>
        </authorList>
    </citation>
    <scope>NUCLEOTIDE SEQUENCE [LARGE SCALE GENOMIC DNA]</scope>
    <source>
        <strain evidence="3">IBRC-M 10043</strain>
    </source>
</reference>
<organism evidence="2 3">
    <name type="scientific">Halorientalis persicus</name>
    <dbReference type="NCBI Taxonomy" id="1367881"/>
    <lineage>
        <taxon>Archaea</taxon>
        <taxon>Methanobacteriati</taxon>
        <taxon>Methanobacteriota</taxon>
        <taxon>Stenosarchaea group</taxon>
        <taxon>Halobacteria</taxon>
        <taxon>Halobacteriales</taxon>
        <taxon>Haloarculaceae</taxon>
        <taxon>Halorientalis</taxon>
    </lineage>
</organism>
<dbReference type="RefSeq" id="WP_092656736.1">
    <property type="nucleotide sequence ID" value="NZ_FOCX01000001.1"/>
</dbReference>
<feature type="transmembrane region" description="Helical" evidence="1">
    <location>
        <begin position="7"/>
        <end position="25"/>
    </location>
</feature>
<gene>
    <name evidence="2" type="ORF">SAMN05216388_1001216</name>
</gene>
<evidence type="ECO:0000256" key="1">
    <source>
        <dbReference type="SAM" id="Phobius"/>
    </source>
</evidence>
<dbReference type="EMBL" id="FOCX01000001">
    <property type="protein sequence ID" value="SEN03756.1"/>
    <property type="molecule type" value="Genomic_DNA"/>
</dbReference>
<dbReference type="Proteomes" id="UP000198775">
    <property type="component" value="Unassembled WGS sequence"/>
</dbReference>
<keyword evidence="1" id="KW-0812">Transmembrane</keyword>
<accession>A0A1H8D9C6</accession>
<sequence>MGDTLTRIGGGLLCLGAVVIGWVPIQFGTELAIIGGSFVLVGLVFAALVGLCGLVAALLPEYGLYAGVMGVLFSVLSLIGALGGLFVGMLIGVVGGVLAIVGGTRGNADVASA</sequence>
<protein>
    <submittedName>
        <fullName evidence="2">Uncharacterized protein</fullName>
    </submittedName>
</protein>
<dbReference type="AlphaFoldDB" id="A0A1H8D9C6"/>
<evidence type="ECO:0000313" key="2">
    <source>
        <dbReference type="EMBL" id="SEN03756.1"/>
    </source>
</evidence>
<evidence type="ECO:0000313" key="3">
    <source>
        <dbReference type="Proteomes" id="UP000198775"/>
    </source>
</evidence>
<feature type="transmembrane region" description="Helical" evidence="1">
    <location>
        <begin position="31"/>
        <end position="59"/>
    </location>
</feature>
<name>A0A1H8D9C6_9EURY</name>
<dbReference type="InterPro" id="IPR046096">
    <property type="entry name" value="DUF6114"/>
</dbReference>
<dbReference type="Pfam" id="PF19609">
    <property type="entry name" value="DUF6114"/>
    <property type="match status" value="1"/>
</dbReference>
<keyword evidence="1" id="KW-0472">Membrane</keyword>
<keyword evidence="3" id="KW-1185">Reference proteome</keyword>
<feature type="transmembrane region" description="Helical" evidence="1">
    <location>
        <begin position="71"/>
        <end position="101"/>
    </location>
</feature>
<keyword evidence="1" id="KW-1133">Transmembrane helix</keyword>
<proteinExistence type="predicted"/>